<keyword evidence="6" id="KW-0472">Membrane</keyword>
<keyword evidence="4" id="KW-0812">Transmembrane</keyword>
<gene>
    <name evidence="11" type="ORF">H8A87_16945</name>
</gene>
<evidence type="ECO:0000256" key="3">
    <source>
        <dbReference type="ARBA" id="ARBA00022452"/>
    </source>
</evidence>
<evidence type="ECO:0000313" key="12">
    <source>
        <dbReference type="Proteomes" id="UP000696184"/>
    </source>
</evidence>
<dbReference type="RefSeq" id="WP_198691095.1">
    <property type="nucleotide sequence ID" value="NZ_CAWPUD010000061.1"/>
</dbReference>
<evidence type="ECO:0000256" key="2">
    <source>
        <dbReference type="ARBA" id="ARBA00004442"/>
    </source>
</evidence>
<evidence type="ECO:0000313" key="11">
    <source>
        <dbReference type="EMBL" id="MBI6550330.1"/>
    </source>
</evidence>
<reference evidence="11 12" key="1">
    <citation type="submission" date="2020-08" db="EMBL/GenBank/DDBJ databases">
        <title>Description of Xenorhabdus lircayensis sp. nov., the symbiotic bacterium associated with the entomopathogenic nematode Steirnernema unicornum.</title>
        <authorList>
            <person name="Castaneda-Alvarez C."/>
            <person name="Prodan S."/>
            <person name="Zamorano A."/>
            <person name="San-Blas E."/>
            <person name="Aballay E."/>
        </authorList>
    </citation>
    <scope>NUCLEOTIDE SEQUENCE [LARGE SCALE GENOMIC DNA]</scope>
    <source>
        <strain evidence="11 12">VLS</strain>
    </source>
</reference>
<dbReference type="Pfam" id="PF03895">
    <property type="entry name" value="YadA_anchor"/>
    <property type="match status" value="1"/>
</dbReference>
<evidence type="ECO:0000256" key="4">
    <source>
        <dbReference type="ARBA" id="ARBA00022692"/>
    </source>
</evidence>
<sequence length="216" mass="23089">SAQDAAGSATKADTAQQAAEQSAQDAAGSAIKADTAQSEKNAADSATEMDKRINLAASQVSKKTVKEVKGKNKRLDKKIEEKTKHVEKKIEDKANEIYKYAQNLDTKMGEYHVHSEKRFSALETEMRQSVRQLDSKINRVEKRANAGIASVAAMTNIPFSNANRFSVGVGLGQYNDGSAIAVGAQAKLTENVNVKASTSWNNAEGAVMGAGIAIGW</sequence>
<evidence type="ECO:0000256" key="8">
    <source>
        <dbReference type="SAM" id="Coils"/>
    </source>
</evidence>
<comment type="subcellular location">
    <subcellularLocation>
        <location evidence="2">Cell outer membrane</location>
    </subcellularLocation>
    <subcellularLocation>
        <location evidence="1">Cell surface</location>
    </subcellularLocation>
</comment>
<feature type="domain" description="Trimeric autotransporter adhesin YadA-like C-terminal membrane anchor" evidence="10">
    <location>
        <begin position="162"/>
        <end position="216"/>
    </location>
</feature>
<keyword evidence="3" id="KW-1134">Transmembrane beta strand</keyword>
<proteinExistence type="predicted"/>
<evidence type="ECO:0000256" key="1">
    <source>
        <dbReference type="ARBA" id="ARBA00004241"/>
    </source>
</evidence>
<feature type="compositionally biased region" description="Low complexity" evidence="9">
    <location>
        <begin position="12"/>
        <end position="30"/>
    </location>
</feature>
<evidence type="ECO:0000256" key="5">
    <source>
        <dbReference type="ARBA" id="ARBA00022729"/>
    </source>
</evidence>
<dbReference type="InterPro" id="IPR045584">
    <property type="entry name" value="Pilin-like"/>
</dbReference>
<comment type="caution">
    <text evidence="11">The sequence shown here is derived from an EMBL/GenBank/DDBJ whole genome shotgun (WGS) entry which is preliminary data.</text>
</comment>
<feature type="coiled-coil region" evidence="8">
    <location>
        <begin position="65"/>
        <end position="92"/>
    </location>
</feature>
<dbReference type="Gene3D" id="3.30.1300.30">
    <property type="entry name" value="GSPII I/J protein-like"/>
    <property type="match status" value="1"/>
</dbReference>
<dbReference type="EMBL" id="JACOII010000060">
    <property type="protein sequence ID" value="MBI6550330.1"/>
    <property type="molecule type" value="Genomic_DNA"/>
</dbReference>
<accession>A0ABS0U8W9</accession>
<evidence type="ECO:0000259" key="10">
    <source>
        <dbReference type="Pfam" id="PF03895"/>
    </source>
</evidence>
<keyword evidence="5" id="KW-0732">Signal</keyword>
<keyword evidence="12" id="KW-1185">Reference proteome</keyword>
<protein>
    <submittedName>
        <fullName evidence="11">YadA-like family protein</fullName>
    </submittedName>
</protein>
<evidence type="ECO:0000256" key="6">
    <source>
        <dbReference type="ARBA" id="ARBA00023136"/>
    </source>
</evidence>
<dbReference type="InterPro" id="IPR005594">
    <property type="entry name" value="YadA_C"/>
</dbReference>
<feature type="region of interest" description="Disordered" evidence="9">
    <location>
        <begin position="1"/>
        <end position="50"/>
    </location>
</feature>
<dbReference type="Proteomes" id="UP000696184">
    <property type="component" value="Unassembled WGS sequence"/>
</dbReference>
<keyword evidence="8" id="KW-0175">Coiled coil</keyword>
<evidence type="ECO:0000256" key="9">
    <source>
        <dbReference type="SAM" id="MobiDB-lite"/>
    </source>
</evidence>
<feature type="non-terminal residue" evidence="11">
    <location>
        <position position="1"/>
    </location>
</feature>
<dbReference type="SUPFAM" id="SSF54523">
    <property type="entry name" value="Pili subunits"/>
    <property type="match status" value="1"/>
</dbReference>
<keyword evidence="7" id="KW-0998">Cell outer membrane</keyword>
<evidence type="ECO:0000256" key="7">
    <source>
        <dbReference type="ARBA" id="ARBA00023237"/>
    </source>
</evidence>
<name>A0ABS0U8W9_9GAMM</name>
<organism evidence="11 12">
    <name type="scientific">Xenorhabdus lircayensis</name>
    <dbReference type="NCBI Taxonomy" id="2763499"/>
    <lineage>
        <taxon>Bacteria</taxon>
        <taxon>Pseudomonadati</taxon>
        <taxon>Pseudomonadota</taxon>
        <taxon>Gammaproteobacteria</taxon>
        <taxon>Enterobacterales</taxon>
        <taxon>Morganellaceae</taxon>
        <taxon>Xenorhabdus</taxon>
    </lineage>
</organism>